<dbReference type="CDD" id="cd03784">
    <property type="entry name" value="GT1_Gtf-like"/>
    <property type="match status" value="1"/>
</dbReference>
<sequence>MRILFTCIGGPGHLNPLLPISRAVADAGHTVLWAASDALGGLVENAGFSFHRLGSRPAPGPRKRAPLRVADAEQSDEEVRENFARRATRARLPLVGPLMRDWKPDLVVCDEFDFATMLTAERLDVPHVSVLVSATGLQIRPDVVGEPLQEIRAECGLPADPDLGMLGRHLRLSPFPPTFRAPGAWRHGTERALRPLLPGPAGPPPDWARARPHSPVIYFTLGTEFGMESGDLYERVLDGLREMPVNLLMTVGRQIDPAEFGPQPEHVRIAQYVNQDEVLPHCDAVVSHGGSGSVMGALAHGLPSLLVPIGADQPMNAERGKELGVALVLDALTATPVDARAAVSELLAAPTYRQAAERLRAELAALPGPDHAAALLEEVGRAR</sequence>
<dbReference type="EMBL" id="RBXX01000002">
    <property type="protein sequence ID" value="RKT88024.1"/>
    <property type="molecule type" value="Genomic_DNA"/>
</dbReference>
<evidence type="ECO:0000313" key="3">
    <source>
        <dbReference type="EMBL" id="RKT88024.1"/>
    </source>
</evidence>
<proteinExistence type="predicted"/>
<dbReference type="GO" id="GO:0017000">
    <property type="term" value="P:antibiotic biosynthetic process"/>
    <property type="evidence" value="ECO:0007669"/>
    <property type="project" value="UniProtKB-KW"/>
</dbReference>
<dbReference type="Proteomes" id="UP000199398">
    <property type="component" value="Unassembled WGS sequence"/>
</dbReference>
<reference evidence="4 5" key="1">
    <citation type="submission" date="2016-10" db="EMBL/GenBank/DDBJ databases">
        <authorList>
            <person name="de Groot N.N."/>
        </authorList>
    </citation>
    <scope>NUCLEOTIDE SEQUENCE [LARGE SCALE GENOMIC DNA]</scope>
    <source>
        <strain evidence="4 5">CPCC 201259</strain>
    </source>
</reference>
<dbReference type="FunFam" id="3.40.50.2000:FF:000072">
    <property type="entry name" value="Glycosyl transferase"/>
    <property type="match status" value="1"/>
</dbReference>
<accession>A0A1I4RGN9</accession>
<feature type="domain" description="Erythromycin biosynthesis protein CIII-like C-terminal" evidence="2">
    <location>
        <begin position="235"/>
        <end position="378"/>
    </location>
</feature>
<evidence type="ECO:0000313" key="4">
    <source>
        <dbReference type="EMBL" id="SFM51206.1"/>
    </source>
</evidence>
<keyword evidence="4" id="KW-0808">Transferase</keyword>
<keyword evidence="1" id="KW-0045">Antibiotic biosynthesis</keyword>
<dbReference type="STRING" id="455193.SAMN05421805_101542"/>
<name>A0A1I4RGN9_9PSEU</name>
<dbReference type="EMBL" id="FOUP01000001">
    <property type="protein sequence ID" value="SFM51206.1"/>
    <property type="molecule type" value="Genomic_DNA"/>
</dbReference>
<dbReference type="Pfam" id="PF06722">
    <property type="entry name" value="EryCIII-like_C"/>
    <property type="match status" value="1"/>
</dbReference>
<dbReference type="InterPro" id="IPR010610">
    <property type="entry name" value="EryCIII-like_C"/>
</dbReference>
<dbReference type="SUPFAM" id="SSF53756">
    <property type="entry name" value="UDP-Glycosyltransferase/glycogen phosphorylase"/>
    <property type="match status" value="1"/>
</dbReference>
<keyword evidence="6" id="KW-1185">Reference proteome</keyword>
<evidence type="ECO:0000256" key="1">
    <source>
        <dbReference type="ARBA" id="ARBA00023194"/>
    </source>
</evidence>
<protein>
    <submittedName>
        <fullName evidence="4">Glycosyltransferase, MGT family</fullName>
    </submittedName>
    <submittedName>
        <fullName evidence="3">MGT family glycosyltransferase</fullName>
    </submittedName>
</protein>
<dbReference type="GO" id="GO:0016758">
    <property type="term" value="F:hexosyltransferase activity"/>
    <property type="evidence" value="ECO:0007669"/>
    <property type="project" value="UniProtKB-ARBA"/>
</dbReference>
<dbReference type="InterPro" id="IPR050426">
    <property type="entry name" value="Glycosyltransferase_28"/>
</dbReference>
<dbReference type="PANTHER" id="PTHR48050:SF13">
    <property type="entry name" value="STEROL 3-BETA-GLUCOSYLTRANSFERASE UGT80A2"/>
    <property type="match status" value="1"/>
</dbReference>
<dbReference type="InterPro" id="IPR002213">
    <property type="entry name" value="UDP_glucos_trans"/>
</dbReference>
<dbReference type="OrthoDB" id="6620093at2"/>
<dbReference type="Proteomes" id="UP000270697">
    <property type="component" value="Unassembled WGS sequence"/>
</dbReference>
<evidence type="ECO:0000313" key="5">
    <source>
        <dbReference type="Proteomes" id="UP000199398"/>
    </source>
</evidence>
<organism evidence="4 5">
    <name type="scientific">Saccharopolyspora antimicrobica</name>
    <dbReference type="NCBI Taxonomy" id="455193"/>
    <lineage>
        <taxon>Bacteria</taxon>
        <taxon>Bacillati</taxon>
        <taxon>Actinomycetota</taxon>
        <taxon>Actinomycetes</taxon>
        <taxon>Pseudonocardiales</taxon>
        <taxon>Pseudonocardiaceae</taxon>
        <taxon>Saccharopolyspora</taxon>
    </lineage>
</organism>
<evidence type="ECO:0000259" key="2">
    <source>
        <dbReference type="Pfam" id="PF06722"/>
    </source>
</evidence>
<dbReference type="AlphaFoldDB" id="A0A1I4RGN9"/>
<dbReference type="GO" id="GO:0008194">
    <property type="term" value="F:UDP-glycosyltransferase activity"/>
    <property type="evidence" value="ECO:0007669"/>
    <property type="project" value="InterPro"/>
</dbReference>
<evidence type="ECO:0000313" key="6">
    <source>
        <dbReference type="Proteomes" id="UP000270697"/>
    </source>
</evidence>
<dbReference type="RefSeq" id="WP_093146036.1">
    <property type="nucleotide sequence ID" value="NZ_FOUP01000001.1"/>
</dbReference>
<dbReference type="Gene3D" id="3.40.50.2000">
    <property type="entry name" value="Glycogen Phosphorylase B"/>
    <property type="match status" value="2"/>
</dbReference>
<gene>
    <name evidence="3" type="ORF">ATL45_6450</name>
    <name evidence="4" type="ORF">SAMN05421805_101542</name>
</gene>
<reference evidence="3 6" key="2">
    <citation type="submission" date="2018-10" db="EMBL/GenBank/DDBJ databases">
        <title>Sequencing the genomes of 1000 actinobacteria strains.</title>
        <authorList>
            <person name="Klenk H.-P."/>
        </authorList>
    </citation>
    <scope>NUCLEOTIDE SEQUENCE [LARGE SCALE GENOMIC DNA]</scope>
    <source>
        <strain evidence="3 6">DSM 45119</strain>
    </source>
</reference>
<dbReference type="PANTHER" id="PTHR48050">
    <property type="entry name" value="STEROL 3-BETA-GLUCOSYLTRANSFERASE"/>
    <property type="match status" value="1"/>
</dbReference>